<feature type="chain" id="PRO_5040286974" evidence="1">
    <location>
        <begin position="21"/>
        <end position="167"/>
    </location>
</feature>
<evidence type="ECO:0000313" key="3">
    <source>
        <dbReference type="Proteomes" id="UP001056384"/>
    </source>
</evidence>
<gene>
    <name evidence="2" type="ORF">Slin15195_G124820</name>
</gene>
<keyword evidence="3" id="KW-1185">Reference proteome</keyword>
<evidence type="ECO:0000313" key="2">
    <source>
        <dbReference type="EMBL" id="USW59163.1"/>
    </source>
</evidence>
<proteinExistence type="predicted"/>
<keyword evidence="1" id="KW-0732">Signal</keyword>
<name>A0A9Q9ES24_9PEZI</name>
<organism evidence="2 3">
    <name type="scientific">Septoria linicola</name>
    <dbReference type="NCBI Taxonomy" id="215465"/>
    <lineage>
        <taxon>Eukaryota</taxon>
        <taxon>Fungi</taxon>
        <taxon>Dikarya</taxon>
        <taxon>Ascomycota</taxon>
        <taxon>Pezizomycotina</taxon>
        <taxon>Dothideomycetes</taxon>
        <taxon>Dothideomycetidae</taxon>
        <taxon>Mycosphaerellales</taxon>
        <taxon>Mycosphaerellaceae</taxon>
        <taxon>Septoria</taxon>
    </lineage>
</organism>
<dbReference type="AlphaFoldDB" id="A0A9Q9ES24"/>
<evidence type="ECO:0000256" key="1">
    <source>
        <dbReference type="SAM" id="SignalP"/>
    </source>
</evidence>
<accession>A0A9Q9ES24</accession>
<reference evidence="2" key="1">
    <citation type="submission" date="2022-06" db="EMBL/GenBank/DDBJ databases">
        <title>Complete genome sequences of two strains of the flax pathogen Septoria linicola.</title>
        <authorList>
            <person name="Lapalu N."/>
            <person name="Simon A."/>
            <person name="Demenou B."/>
            <person name="Paumier D."/>
            <person name="Guillot M.-P."/>
            <person name="Gout L."/>
            <person name="Valade R."/>
        </authorList>
    </citation>
    <scope>NUCLEOTIDE SEQUENCE</scope>
    <source>
        <strain evidence="2">SE15195</strain>
    </source>
</reference>
<dbReference type="EMBL" id="CP099429">
    <property type="protein sequence ID" value="USW59163.1"/>
    <property type="molecule type" value="Genomic_DNA"/>
</dbReference>
<dbReference type="Proteomes" id="UP001056384">
    <property type="component" value="Chromosome 12"/>
</dbReference>
<sequence>MQFKLIIASIAASAVSGVLAAPEPNNNIAAREQQAQMAELTQLSDLAKQEGQLMNQINEKFEPTYQQQVQQHWGQADAKYPTLEEVQALKEQMKQHKEKRDADPEAWNMNVGSNAWGANVNFGYNCGWQDNFPYIRYAGLFDNNPCNWWTGFGLYNTLYNCPQNYWW</sequence>
<protein>
    <submittedName>
        <fullName evidence="2">Uncharacterized protein</fullName>
    </submittedName>
</protein>
<feature type="signal peptide" evidence="1">
    <location>
        <begin position="1"/>
        <end position="20"/>
    </location>
</feature>